<dbReference type="Pfam" id="PF05985">
    <property type="entry name" value="EutC"/>
    <property type="match status" value="1"/>
</dbReference>
<dbReference type="NCBIfam" id="NF003971">
    <property type="entry name" value="PRK05465.1"/>
    <property type="match status" value="1"/>
</dbReference>
<evidence type="ECO:0000256" key="5">
    <source>
        <dbReference type="HAMAP-Rule" id="MF_00601"/>
    </source>
</evidence>
<gene>
    <name evidence="5" type="primary">eutC</name>
    <name evidence="6" type="ORF">ENT17_10700</name>
</gene>
<feature type="binding site" evidence="5">
    <location>
        <position position="228"/>
    </location>
    <ligand>
        <name>adenosylcob(III)alamin</name>
        <dbReference type="ChEBI" id="CHEBI:18408"/>
    </ligand>
</feature>
<feature type="binding site" evidence="5">
    <location>
        <position position="207"/>
    </location>
    <ligand>
        <name>adenosylcob(III)alamin</name>
        <dbReference type="ChEBI" id="CHEBI:18408"/>
    </ligand>
</feature>
<dbReference type="GO" id="GO:0009350">
    <property type="term" value="C:ethanolamine ammonia-lyase complex"/>
    <property type="evidence" value="ECO:0007669"/>
    <property type="project" value="UniProtKB-UniRule"/>
</dbReference>
<keyword evidence="2 5" id="KW-0456">Lyase</keyword>
<sequence>MEQGKMDIEAIVQAVLAELNKKNAGQPAVAPAKTAANGELVIDLPDPTVPEHRFAPGVKNPYDLEGLRNLMATTTARIGVGRAGPRPRTASLLLFQSDHGVTQDAIYGEVDQAVLDKFELFTVQTQVEDRNQYLTRPDLGRKLSEEAKKIIAERCVKKPQVQIVVGDGLSAAAINNNFPLIYPVIVQGLKSANISLGTPFFIKFARVGVINDVNDIIGADVVVILIGERPGLGIADALSAYMGWRPTAGKTDAERDVVCMITVHGGTNPLEGGAYVVDMIKKTLQYQASGVELKLKTSGQG</sequence>
<evidence type="ECO:0000256" key="4">
    <source>
        <dbReference type="ARBA" id="ARBA00024446"/>
    </source>
</evidence>
<evidence type="ECO:0000313" key="6">
    <source>
        <dbReference type="EMBL" id="HGS88074.1"/>
    </source>
</evidence>
<comment type="similarity">
    <text evidence="5">Belongs to the EutC family.</text>
</comment>
<accession>A0A7C4QA01</accession>
<comment type="catalytic activity">
    <reaction evidence="5">
        <text>ethanolamine = acetaldehyde + NH4(+)</text>
        <dbReference type="Rhea" id="RHEA:15313"/>
        <dbReference type="ChEBI" id="CHEBI:15343"/>
        <dbReference type="ChEBI" id="CHEBI:28938"/>
        <dbReference type="ChEBI" id="CHEBI:57603"/>
        <dbReference type="EC" id="4.3.1.7"/>
    </reaction>
</comment>
<comment type="pathway">
    <text evidence="5">Amine and polyamine degradation; ethanolamine degradation.</text>
</comment>
<dbReference type="EMBL" id="DSXR01000106">
    <property type="protein sequence ID" value="HGS88074.1"/>
    <property type="molecule type" value="Genomic_DNA"/>
</dbReference>
<reference evidence="6" key="1">
    <citation type="journal article" date="2020" name="mSystems">
        <title>Genome- and Community-Level Interaction Insights into Carbon Utilization and Element Cycling Functions of Hydrothermarchaeota in Hydrothermal Sediment.</title>
        <authorList>
            <person name="Zhou Z."/>
            <person name="Liu Y."/>
            <person name="Xu W."/>
            <person name="Pan J."/>
            <person name="Luo Z.H."/>
            <person name="Li M."/>
        </authorList>
    </citation>
    <scope>NUCLEOTIDE SEQUENCE [LARGE SCALE GENOMIC DNA]</scope>
    <source>
        <strain evidence="6">SpSt-556</strain>
    </source>
</reference>
<dbReference type="PIRSF" id="PIRSF018982">
    <property type="entry name" value="EutC"/>
    <property type="match status" value="1"/>
</dbReference>
<dbReference type="Gene3D" id="1.10.30.40">
    <property type="entry name" value="Ethanolamine ammonia-lyase light chain (EutC), N-terminal domain"/>
    <property type="match status" value="1"/>
</dbReference>
<comment type="cofactor">
    <cofactor evidence="5">
        <name>adenosylcob(III)alamin</name>
        <dbReference type="ChEBI" id="CHEBI:18408"/>
    </cofactor>
    <text evidence="5">Binds between the large and small subunits.</text>
</comment>
<dbReference type="GO" id="GO:0046336">
    <property type="term" value="P:ethanolamine catabolic process"/>
    <property type="evidence" value="ECO:0007669"/>
    <property type="project" value="UniProtKB-UniRule"/>
</dbReference>
<protein>
    <recommendedName>
        <fullName evidence="5">Ethanolamine ammonia-lyase small subunit</fullName>
        <shortName evidence="5">EAL small subunit</shortName>
        <ecNumber evidence="5">4.3.1.7</ecNumber>
    </recommendedName>
</protein>
<dbReference type="GO" id="GO:0006520">
    <property type="term" value="P:amino acid metabolic process"/>
    <property type="evidence" value="ECO:0007669"/>
    <property type="project" value="InterPro"/>
</dbReference>
<dbReference type="InterPro" id="IPR009246">
    <property type="entry name" value="EutC"/>
</dbReference>
<comment type="caution">
    <text evidence="6">The sequence shown here is derived from an EMBL/GenBank/DDBJ whole genome shotgun (WGS) entry which is preliminary data.</text>
</comment>
<dbReference type="PANTHER" id="PTHR39330:SF1">
    <property type="entry name" value="ETHANOLAMINE AMMONIA-LYASE SMALL SUBUNIT"/>
    <property type="match status" value="1"/>
</dbReference>
<dbReference type="PANTHER" id="PTHR39330">
    <property type="entry name" value="ETHANOLAMINE AMMONIA-LYASE LIGHT CHAIN"/>
    <property type="match status" value="1"/>
</dbReference>
<dbReference type="AlphaFoldDB" id="A0A7C4QA01"/>
<dbReference type="InterPro" id="IPR042251">
    <property type="entry name" value="EutC_C"/>
</dbReference>
<keyword evidence="3 5" id="KW-0170">Cobalt</keyword>
<proteinExistence type="inferred from homology"/>
<name>A0A7C4QA01_9CHLR</name>
<dbReference type="GO" id="GO:0031471">
    <property type="term" value="C:ethanolamine degradation polyhedral organelle"/>
    <property type="evidence" value="ECO:0007669"/>
    <property type="project" value="UniProtKB-UniRule"/>
</dbReference>
<dbReference type="Gene3D" id="3.40.50.11240">
    <property type="entry name" value="Ethanolamine ammonia-lyase light chain (EutC)"/>
    <property type="match status" value="1"/>
</dbReference>
<evidence type="ECO:0000256" key="2">
    <source>
        <dbReference type="ARBA" id="ARBA00023239"/>
    </source>
</evidence>
<comment type="caution">
    <text evidence="5">Lacks conserved residue(s) required for the propagation of feature annotation.</text>
</comment>
<comment type="function">
    <text evidence="5">Catalyzes the deamination of various vicinal amino-alcohols to oxo compounds. Allows this organism to utilize ethanolamine as the sole source of nitrogen and carbon in the presence of external vitamin B12.</text>
</comment>
<keyword evidence="4 5" id="KW-1283">Bacterial microcompartment</keyword>
<comment type="subcellular location">
    <subcellularLocation>
        <location evidence="5">Bacterial microcompartment</location>
    </subcellularLocation>
</comment>
<dbReference type="GO" id="GO:0008851">
    <property type="term" value="F:ethanolamine ammonia-lyase activity"/>
    <property type="evidence" value="ECO:0007669"/>
    <property type="project" value="UniProtKB-UniRule"/>
</dbReference>
<keyword evidence="1 5" id="KW-0846">Cobalamin</keyword>
<evidence type="ECO:0000256" key="3">
    <source>
        <dbReference type="ARBA" id="ARBA00023285"/>
    </source>
</evidence>
<dbReference type="UniPathway" id="UPA00560"/>
<organism evidence="6">
    <name type="scientific">Bellilinea caldifistulae</name>
    <dbReference type="NCBI Taxonomy" id="360411"/>
    <lineage>
        <taxon>Bacteria</taxon>
        <taxon>Bacillati</taxon>
        <taxon>Chloroflexota</taxon>
        <taxon>Anaerolineae</taxon>
        <taxon>Anaerolineales</taxon>
        <taxon>Anaerolineaceae</taxon>
        <taxon>Bellilinea</taxon>
    </lineage>
</organism>
<dbReference type="EC" id="4.3.1.7" evidence="5"/>
<dbReference type="HAMAP" id="MF_00601">
    <property type="entry name" value="EutC"/>
    <property type="match status" value="1"/>
</dbReference>
<evidence type="ECO:0000256" key="1">
    <source>
        <dbReference type="ARBA" id="ARBA00022628"/>
    </source>
</evidence>
<dbReference type="InterPro" id="IPR042255">
    <property type="entry name" value="EutC_N"/>
</dbReference>
<dbReference type="GO" id="GO:0031419">
    <property type="term" value="F:cobalamin binding"/>
    <property type="evidence" value="ECO:0007669"/>
    <property type="project" value="UniProtKB-UniRule"/>
</dbReference>
<comment type="subunit">
    <text evidence="5">The basic unit is a heterodimer which dimerizes to form tetramers. The heterotetramers trimerize; 6 large subunits form a core ring with 6 small subunits projecting outwards.</text>
</comment>